<comment type="subcellular location">
    <subcellularLocation>
        <location evidence="2">Cell membrane</location>
        <topology evidence="2">Multi-pass membrane protein</topology>
    </subcellularLocation>
</comment>
<keyword evidence="5 14" id="KW-0645">Protease</keyword>
<comment type="cofactor">
    <cofactor evidence="1">
        <name>Zn(2+)</name>
        <dbReference type="ChEBI" id="CHEBI:29105"/>
    </cofactor>
</comment>
<feature type="transmembrane region" description="Helical" evidence="13">
    <location>
        <begin position="182"/>
        <end position="204"/>
    </location>
</feature>
<evidence type="ECO:0000256" key="4">
    <source>
        <dbReference type="ARBA" id="ARBA00022475"/>
    </source>
</evidence>
<keyword evidence="8" id="KW-0378">Hydrolase</keyword>
<proteinExistence type="inferred from homology"/>
<evidence type="ECO:0000256" key="1">
    <source>
        <dbReference type="ARBA" id="ARBA00001947"/>
    </source>
</evidence>
<keyword evidence="11" id="KW-0482">Metalloprotease</keyword>
<organism evidence="14 15">
    <name type="scientific">Niveibacterium microcysteis</name>
    <dbReference type="NCBI Taxonomy" id="2811415"/>
    <lineage>
        <taxon>Bacteria</taxon>
        <taxon>Pseudomonadati</taxon>
        <taxon>Pseudomonadota</taxon>
        <taxon>Betaproteobacteria</taxon>
        <taxon>Rhodocyclales</taxon>
        <taxon>Rhodocyclaceae</taxon>
        <taxon>Niveibacterium</taxon>
    </lineage>
</organism>
<name>A0ABX7M7Y6_9RHOO</name>
<dbReference type="PANTHER" id="PTHR35864">
    <property type="entry name" value="ZINC METALLOPROTEASE MJ0611-RELATED"/>
    <property type="match status" value="1"/>
</dbReference>
<evidence type="ECO:0000256" key="3">
    <source>
        <dbReference type="ARBA" id="ARBA00007931"/>
    </source>
</evidence>
<evidence type="ECO:0000256" key="12">
    <source>
        <dbReference type="ARBA" id="ARBA00023136"/>
    </source>
</evidence>
<evidence type="ECO:0000256" key="6">
    <source>
        <dbReference type="ARBA" id="ARBA00022692"/>
    </source>
</evidence>
<evidence type="ECO:0000256" key="8">
    <source>
        <dbReference type="ARBA" id="ARBA00022801"/>
    </source>
</evidence>
<comment type="similarity">
    <text evidence="3">Belongs to the peptidase M50B family.</text>
</comment>
<keyword evidence="15" id="KW-1185">Reference proteome</keyword>
<keyword evidence="12 13" id="KW-0472">Membrane</keyword>
<dbReference type="GO" id="GO:0006508">
    <property type="term" value="P:proteolysis"/>
    <property type="evidence" value="ECO:0007669"/>
    <property type="project" value="UniProtKB-KW"/>
</dbReference>
<feature type="transmembrane region" description="Helical" evidence="13">
    <location>
        <begin position="132"/>
        <end position="153"/>
    </location>
</feature>
<gene>
    <name evidence="14" type="ORF">JY500_04250</name>
</gene>
<feature type="transmembrane region" description="Helical" evidence="13">
    <location>
        <begin position="57"/>
        <end position="77"/>
    </location>
</feature>
<dbReference type="PANTHER" id="PTHR35864:SF1">
    <property type="entry name" value="ZINC METALLOPROTEASE YWHC-RELATED"/>
    <property type="match status" value="1"/>
</dbReference>
<evidence type="ECO:0000256" key="11">
    <source>
        <dbReference type="ARBA" id="ARBA00023049"/>
    </source>
</evidence>
<dbReference type="InterPro" id="IPR044537">
    <property type="entry name" value="Rip2-like"/>
</dbReference>
<dbReference type="EMBL" id="CP071060">
    <property type="protein sequence ID" value="QSI77870.1"/>
    <property type="molecule type" value="Genomic_DNA"/>
</dbReference>
<keyword evidence="10 13" id="KW-1133">Transmembrane helix</keyword>
<keyword evidence="6 13" id="KW-0812">Transmembrane</keyword>
<evidence type="ECO:0000313" key="14">
    <source>
        <dbReference type="EMBL" id="QSI77870.1"/>
    </source>
</evidence>
<evidence type="ECO:0000256" key="13">
    <source>
        <dbReference type="SAM" id="Phobius"/>
    </source>
</evidence>
<keyword evidence="4" id="KW-1003">Cell membrane</keyword>
<protein>
    <submittedName>
        <fullName evidence="14">Site-2 protease family protein</fullName>
    </submittedName>
</protein>
<dbReference type="RefSeq" id="WP_206255168.1">
    <property type="nucleotide sequence ID" value="NZ_CP071060.1"/>
</dbReference>
<keyword evidence="9" id="KW-0862">Zinc</keyword>
<dbReference type="GO" id="GO:0008233">
    <property type="term" value="F:peptidase activity"/>
    <property type="evidence" value="ECO:0007669"/>
    <property type="project" value="UniProtKB-KW"/>
</dbReference>
<feature type="transmembrane region" description="Helical" evidence="13">
    <location>
        <begin position="98"/>
        <end position="120"/>
    </location>
</feature>
<evidence type="ECO:0000256" key="2">
    <source>
        <dbReference type="ARBA" id="ARBA00004651"/>
    </source>
</evidence>
<sequence length="217" mass="23298">MDIVLTIVVWALPVLLAITLHEAAHGYAAFRLGDPTAHLAGRISLNPLRHVDPVGTLAVPLGIVLLNLATGASFPPFGWAKAVPVNFGRLRHPKRDMFWVAAAGPAANLAQAFGWGLMIGLQTALDGYGGDYFFAMATAGIVVNLALMLLNLLPIPPLNGGRIAISLLPGPLAWKFARLEPYGFMILIGLLYLRVLDYVLWPLIAPLKRLILLLTGS</sequence>
<evidence type="ECO:0000256" key="10">
    <source>
        <dbReference type="ARBA" id="ARBA00022989"/>
    </source>
</evidence>
<dbReference type="CDD" id="cd06158">
    <property type="entry name" value="S2P-M50_like_1"/>
    <property type="match status" value="1"/>
</dbReference>
<dbReference type="InterPro" id="IPR052348">
    <property type="entry name" value="Metallopeptidase_M50B"/>
</dbReference>
<keyword evidence="7" id="KW-0479">Metal-binding</keyword>
<dbReference type="Proteomes" id="UP000663570">
    <property type="component" value="Chromosome"/>
</dbReference>
<evidence type="ECO:0000256" key="9">
    <source>
        <dbReference type="ARBA" id="ARBA00022833"/>
    </source>
</evidence>
<reference evidence="14 15" key="1">
    <citation type="submission" date="2021-02" db="EMBL/GenBank/DDBJ databases">
        <title>Niveibacterium changnyeongensis HC41.</title>
        <authorList>
            <person name="Kang M."/>
        </authorList>
    </citation>
    <scope>NUCLEOTIDE SEQUENCE [LARGE SCALE GENOMIC DNA]</scope>
    <source>
        <strain evidence="14 15">HC41</strain>
    </source>
</reference>
<evidence type="ECO:0000313" key="15">
    <source>
        <dbReference type="Proteomes" id="UP000663570"/>
    </source>
</evidence>
<evidence type="ECO:0000256" key="5">
    <source>
        <dbReference type="ARBA" id="ARBA00022670"/>
    </source>
</evidence>
<evidence type="ECO:0000256" key="7">
    <source>
        <dbReference type="ARBA" id="ARBA00022723"/>
    </source>
</evidence>
<accession>A0ABX7M7Y6</accession>